<dbReference type="InterPro" id="IPR007492">
    <property type="entry name" value="LytTR_DNA-bd_dom"/>
</dbReference>
<dbReference type="PROSITE" id="PS50110">
    <property type="entry name" value="RESPONSE_REGULATORY"/>
    <property type="match status" value="1"/>
</dbReference>
<dbReference type="Gene3D" id="2.40.50.1020">
    <property type="entry name" value="LytTr DNA-binding domain"/>
    <property type="match status" value="1"/>
</dbReference>
<dbReference type="GO" id="GO:0003677">
    <property type="term" value="F:DNA binding"/>
    <property type="evidence" value="ECO:0007669"/>
    <property type="project" value="InterPro"/>
</dbReference>
<organism evidence="6 7">
    <name type="scientific">Faecalicatena contorta</name>
    <dbReference type="NCBI Taxonomy" id="39482"/>
    <lineage>
        <taxon>Bacteria</taxon>
        <taxon>Bacillati</taxon>
        <taxon>Bacillota</taxon>
        <taxon>Clostridia</taxon>
        <taxon>Lachnospirales</taxon>
        <taxon>Lachnospiraceae</taxon>
        <taxon>Faecalicatena</taxon>
    </lineage>
</organism>
<dbReference type="SUPFAM" id="SSF52172">
    <property type="entry name" value="CheY-like"/>
    <property type="match status" value="1"/>
</dbReference>
<dbReference type="SMART" id="SM00850">
    <property type="entry name" value="LytTR"/>
    <property type="match status" value="1"/>
</dbReference>
<evidence type="ECO:0000259" key="4">
    <source>
        <dbReference type="PROSITE" id="PS50110"/>
    </source>
</evidence>
<dbReference type="Gene3D" id="3.40.50.2300">
    <property type="match status" value="1"/>
</dbReference>
<feature type="domain" description="Response regulatory" evidence="4">
    <location>
        <begin position="3"/>
        <end position="121"/>
    </location>
</feature>
<dbReference type="EMBL" id="CYZU01000010">
    <property type="protein sequence ID" value="CUO17867.1"/>
    <property type="molecule type" value="Genomic_DNA"/>
</dbReference>
<dbReference type="SMART" id="SM00448">
    <property type="entry name" value="REC"/>
    <property type="match status" value="1"/>
</dbReference>
<feature type="domain" description="HTH LytTR-type" evidence="5">
    <location>
        <begin position="134"/>
        <end position="237"/>
    </location>
</feature>
<dbReference type="PANTHER" id="PTHR37299">
    <property type="entry name" value="TRANSCRIPTIONAL REGULATOR-RELATED"/>
    <property type="match status" value="1"/>
</dbReference>
<protein>
    <recommendedName>
        <fullName evidence="1">Stage 0 sporulation protein A homolog</fullName>
    </recommendedName>
</protein>
<evidence type="ECO:0000313" key="7">
    <source>
        <dbReference type="Proteomes" id="UP000095544"/>
    </source>
</evidence>
<dbReference type="OrthoDB" id="9774865at2"/>
<evidence type="ECO:0000259" key="5">
    <source>
        <dbReference type="PROSITE" id="PS50930"/>
    </source>
</evidence>
<accession>A0A174CXU5</accession>
<dbReference type="RefSeq" id="WP_055152356.1">
    <property type="nucleotide sequence ID" value="NZ_CYZU01000010.1"/>
</dbReference>
<comment type="function">
    <text evidence="2">May play the central regulatory role in sporulation. It may be an element of the effector pathway responsible for the activation of sporulation genes in response to nutritional stress. Spo0A may act in concert with spo0H (a sigma factor) to control the expression of some genes that are critical to the sporulation process.</text>
</comment>
<dbReference type="PROSITE" id="PS50930">
    <property type="entry name" value="HTH_LYTTR"/>
    <property type="match status" value="1"/>
</dbReference>
<reference evidence="6 7" key="1">
    <citation type="submission" date="2015-09" db="EMBL/GenBank/DDBJ databases">
        <authorList>
            <consortium name="Pathogen Informatics"/>
        </authorList>
    </citation>
    <scope>NUCLEOTIDE SEQUENCE [LARGE SCALE GENOMIC DNA]</scope>
    <source>
        <strain evidence="6 7">2789STDY5834876</strain>
    </source>
</reference>
<dbReference type="Proteomes" id="UP000095544">
    <property type="component" value="Unassembled WGS sequence"/>
</dbReference>
<evidence type="ECO:0000313" key="6">
    <source>
        <dbReference type="EMBL" id="CUO17867.1"/>
    </source>
</evidence>
<keyword evidence="3" id="KW-0597">Phosphoprotein</keyword>
<dbReference type="Pfam" id="PF00072">
    <property type="entry name" value="Response_reg"/>
    <property type="match status" value="1"/>
</dbReference>
<name>A0A174CXU5_9FIRM</name>
<sequence>MYKIAICDDDKRYRKTIREIIEHENSLPENEIRFYEYESGNELLKHTDILHELVFIDIRMPGLDGNQTALKLRNYNKDAVLIFYSSYFEPTVDSINFGQPFRYIMKDLHDTSLRREIAAIMTEVKRRFLNDYAVTVTSAGKIIRIHVENILYVSRAKRGCEITIVKEQEKETVRCREAFGELCEQLKDQGFAQAHYSYIVNLGKVEGLEKGVLRLKCGIELNVSRAKKEEFTEALFEYLRERNG</sequence>
<evidence type="ECO:0000256" key="1">
    <source>
        <dbReference type="ARBA" id="ARBA00018672"/>
    </source>
</evidence>
<feature type="modified residue" description="4-aspartylphosphate" evidence="3">
    <location>
        <position position="57"/>
    </location>
</feature>
<dbReference type="InterPro" id="IPR011006">
    <property type="entry name" value="CheY-like_superfamily"/>
</dbReference>
<evidence type="ECO:0000256" key="2">
    <source>
        <dbReference type="ARBA" id="ARBA00024867"/>
    </source>
</evidence>
<gene>
    <name evidence="6" type="ORF">ERS852491_01494</name>
</gene>
<dbReference type="STRING" id="39482.ERS852491_01494"/>
<dbReference type="CDD" id="cd00156">
    <property type="entry name" value="REC"/>
    <property type="match status" value="1"/>
</dbReference>
<evidence type="ECO:0000256" key="3">
    <source>
        <dbReference type="PROSITE-ProRule" id="PRU00169"/>
    </source>
</evidence>
<dbReference type="PANTHER" id="PTHR37299:SF1">
    <property type="entry name" value="STAGE 0 SPORULATION PROTEIN A HOMOLOG"/>
    <property type="match status" value="1"/>
</dbReference>
<dbReference type="GO" id="GO:0000156">
    <property type="term" value="F:phosphorelay response regulator activity"/>
    <property type="evidence" value="ECO:0007669"/>
    <property type="project" value="InterPro"/>
</dbReference>
<dbReference type="AlphaFoldDB" id="A0A174CXU5"/>
<proteinExistence type="predicted"/>
<dbReference type="Pfam" id="PF04397">
    <property type="entry name" value="LytTR"/>
    <property type="match status" value="1"/>
</dbReference>
<dbReference type="InterPro" id="IPR046947">
    <property type="entry name" value="LytR-like"/>
</dbReference>
<dbReference type="InterPro" id="IPR001789">
    <property type="entry name" value="Sig_transdc_resp-reg_receiver"/>
</dbReference>